<name>A0A6I4W266_9BACL</name>
<dbReference type="AlphaFoldDB" id="A0A6I4W266"/>
<reference evidence="4 5" key="1">
    <citation type="submission" date="2019-12" db="EMBL/GenBank/DDBJ databases">
        <title>Whole-genome analyses of novel actinobacteria.</title>
        <authorList>
            <person name="Sahin N."/>
            <person name="Saygin H."/>
        </authorList>
    </citation>
    <scope>NUCLEOTIDE SEQUENCE [LARGE SCALE GENOMIC DNA]</scope>
    <source>
        <strain evidence="4 5">KC615</strain>
    </source>
</reference>
<dbReference type="Proteomes" id="UP000430692">
    <property type="component" value="Unassembled WGS sequence"/>
</dbReference>
<evidence type="ECO:0000256" key="2">
    <source>
        <dbReference type="SAM" id="Phobius"/>
    </source>
</evidence>
<dbReference type="InterPro" id="IPR011055">
    <property type="entry name" value="Dup_hybrid_motif"/>
</dbReference>
<evidence type="ECO:0000256" key="1">
    <source>
        <dbReference type="SAM" id="MobiDB-lite"/>
    </source>
</evidence>
<sequence length="407" mass="44396">MAVMSRIMKMISALVGGNILLLLFIPLIFILIIAGIVGSVIGAILRFFGIIPDIPSVPDDIEEQILNAPGMTALNLPLPYVATYRLAETQTNVPWTLLAAMHKATTDCGRNMHEEETVTSGSSEKRKPNPIGQFHFKQTFWAGEKWKHDKYGRITTTNFDLTNLAKIQEGSGWGKDIDEDKKADPEDADDAIISLAFFLQSKGAKKGATDQDLIQAVTAFQDDEVFVQQVMTYYYQLLADPLLQEKAKPDDIFPAPASDTPEGFTATKGPLQWPSSSREITKPYGYHNGTYNLGIDFTSPSLQGVPAVASANGKVLFVGSKQGYNQAVVIDAGHGITLIYSNLQSVSVKTNDIIQAGGQVGIIDSNGFHFEIRLHNAPVDPMPYLEQGLQPIIKPPSNKTTPVEDSS</sequence>
<feature type="region of interest" description="Disordered" evidence="1">
    <location>
        <begin position="388"/>
        <end position="407"/>
    </location>
</feature>
<dbReference type="GO" id="GO:0004222">
    <property type="term" value="F:metalloendopeptidase activity"/>
    <property type="evidence" value="ECO:0007669"/>
    <property type="project" value="TreeGrafter"/>
</dbReference>
<dbReference type="PANTHER" id="PTHR21666:SF270">
    <property type="entry name" value="MUREIN HYDROLASE ACTIVATOR ENVC"/>
    <property type="match status" value="1"/>
</dbReference>
<evidence type="ECO:0000313" key="5">
    <source>
        <dbReference type="Proteomes" id="UP000430692"/>
    </source>
</evidence>
<dbReference type="PANTHER" id="PTHR21666">
    <property type="entry name" value="PEPTIDASE-RELATED"/>
    <property type="match status" value="1"/>
</dbReference>
<comment type="caution">
    <text evidence="4">The sequence shown here is derived from an EMBL/GenBank/DDBJ whole genome shotgun (WGS) entry which is preliminary data.</text>
</comment>
<keyword evidence="2" id="KW-1133">Transmembrane helix</keyword>
<dbReference type="CDD" id="cd12797">
    <property type="entry name" value="M23_peptidase"/>
    <property type="match status" value="1"/>
</dbReference>
<dbReference type="InterPro" id="IPR023346">
    <property type="entry name" value="Lysozyme-like_dom_sf"/>
</dbReference>
<feature type="domain" description="M23ase beta-sheet core" evidence="3">
    <location>
        <begin position="292"/>
        <end position="381"/>
    </location>
</feature>
<organism evidence="4 5">
    <name type="scientific">Shimazuella alba</name>
    <dbReference type="NCBI Taxonomy" id="2690964"/>
    <lineage>
        <taxon>Bacteria</taxon>
        <taxon>Bacillati</taxon>
        <taxon>Bacillota</taxon>
        <taxon>Bacilli</taxon>
        <taxon>Bacillales</taxon>
        <taxon>Thermoactinomycetaceae</taxon>
        <taxon>Shimazuella</taxon>
    </lineage>
</organism>
<keyword evidence="2" id="KW-0812">Transmembrane</keyword>
<gene>
    <name evidence="4" type="ORF">GSM42_11845</name>
</gene>
<evidence type="ECO:0000259" key="3">
    <source>
        <dbReference type="Pfam" id="PF01551"/>
    </source>
</evidence>
<evidence type="ECO:0000313" key="4">
    <source>
        <dbReference type="EMBL" id="MXQ54392.1"/>
    </source>
</evidence>
<accession>A0A6I4W266</accession>
<protein>
    <submittedName>
        <fullName evidence="4">Peptidoglycan DD-metalloendopeptidase family protein</fullName>
    </submittedName>
</protein>
<dbReference type="EMBL" id="WUUL01000007">
    <property type="protein sequence ID" value="MXQ54392.1"/>
    <property type="molecule type" value="Genomic_DNA"/>
</dbReference>
<feature type="compositionally biased region" description="Polar residues" evidence="1">
    <location>
        <begin position="397"/>
        <end position="407"/>
    </location>
</feature>
<keyword evidence="2" id="KW-0472">Membrane</keyword>
<dbReference type="InterPro" id="IPR016047">
    <property type="entry name" value="M23ase_b-sheet_dom"/>
</dbReference>
<proteinExistence type="predicted"/>
<dbReference type="Pfam" id="PF01551">
    <property type="entry name" value="Peptidase_M23"/>
    <property type="match status" value="1"/>
</dbReference>
<dbReference type="Gene3D" id="2.70.70.10">
    <property type="entry name" value="Glucose Permease (Domain IIA)"/>
    <property type="match status" value="1"/>
</dbReference>
<keyword evidence="5" id="KW-1185">Reference proteome</keyword>
<dbReference type="SUPFAM" id="SSF51261">
    <property type="entry name" value="Duplicated hybrid motif"/>
    <property type="match status" value="1"/>
</dbReference>
<feature type="transmembrane region" description="Helical" evidence="2">
    <location>
        <begin position="20"/>
        <end position="48"/>
    </location>
</feature>
<dbReference type="SUPFAM" id="SSF53955">
    <property type="entry name" value="Lysozyme-like"/>
    <property type="match status" value="1"/>
</dbReference>
<dbReference type="InterPro" id="IPR050570">
    <property type="entry name" value="Cell_wall_metabolism_enzyme"/>
</dbReference>